<keyword evidence="5 9" id="KW-0816">Tricarboxylic acid cycle</keyword>
<dbReference type="GO" id="GO:0005737">
    <property type="term" value="C:cytoplasm"/>
    <property type="evidence" value="ECO:0007669"/>
    <property type="project" value="TreeGrafter"/>
</dbReference>
<dbReference type="SUPFAM" id="SSF51645">
    <property type="entry name" value="Malate synthase G"/>
    <property type="match status" value="1"/>
</dbReference>
<dbReference type="InterPro" id="IPR046363">
    <property type="entry name" value="MS_N_TIM-barrel_dom"/>
</dbReference>
<dbReference type="Pfam" id="PF20659">
    <property type="entry name" value="MS_C"/>
    <property type="match status" value="1"/>
</dbReference>
<dbReference type="InterPro" id="IPR019830">
    <property type="entry name" value="Malate_synthase_CS"/>
</dbReference>
<dbReference type="InterPro" id="IPR048356">
    <property type="entry name" value="MS_N"/>
</dbReference>
<dbReference type="Pfam" id="PF01274">
    <property type="entry name" value="MS_TIM-barrel"/>
    <property type="match status" value="1"/>
</dbReference>
<name>A0AAW1RCY8_9CHLO</name>
<dbReference type="PANTHER" id="PTHR42902:SF1">
    <property type="entry name" value="MALATE SYNTHASE 1-RELATED"/>
    <property type="match status" value="1"/>
</dbReference>
<dbReference type="NCBIfam" id="TIGR01344">
    <property type="entry name" value="malate_syn_A"/>
    <property type="match status" value="1"/>
</dbReference>
<evidence type="ECO:0000256" key="8">
    <source>
        <dbReference type="PIRSR" id="PIRSR001363-1"/>
    </source>
</evidence>
<comment type="similarity">
    <text evidence="2 9">Belongs to the malate synthase family.</text>
</comment>
<evidence type="ECO:0000256" key="7">
    <source>
        <dbReference type="ARBA" id="ARBA00047918"/>
    </source>
</evidence>
<dbReference type="InterPro" id="IPR011076">
    <property type="entry name" value="Malate_synth_sf"/>
</dbReference>
<evidence type="ECO:0000256" key="2">
    <source>
        <dbReference type="ARBA" id="ARBA00006394"/>
    </source>
</evidence>
<dbReference type="EC" id="2.3.3.9" evidence="3 9"/>
<proteinExistence type="inferred from homology"/>
<feature type="active site" description="Proton donor" evidence="8">
    <location>
        <position position="480"/>
    </location>
</feature>
<dbReference type="PROSITE" id="PS00510">
    <property type="entry name" value="MALATE_SYNTHASE"/>
    <property type="match status" value="1"/>
</dbReference>
<evidence type="ECO:0000259" key="10">
    <source>
        <dbReference type="Pfam" id="PF01274"/>
    </source>
</evidence>
<evidence type="ECO:0000256" key="1">
    <source>
        <dbReference type="ARBA" id="ARBA00004757"/>
    </source>
</evidence>
<comment type="caution">
    <text evidence="13">The sequence shown here is derived from an EMBL/GenBank/DDBJ whole genome shotgun (WGS) entry which is preliminary data.</text>
</comment>
<feature type="domain" description="Malate synthase N-terminal" evidence="11">
    <location>
        <begin position="44"/>
        <end position="105"/>
    </location>
</feature>
<dbReference type="PIRSF" id="PIRSF001363">
    <property type="entry name" value="Malate_synth"/>
    <property type="match status" value="1"/>
</dbReference>
<dbReference type="InterPro" id="IPR001465">
    <property type="entry name" value="Malate_synthase_TIM"/>
</dbReference>
<dbReference type="GO" id="GO:0006097">
    <property type="term" value="P:glyoxylate cycle"/>
    <property type="evidence" value="ECO:0007669"/>
    <property type="project" value="UniProtKB-KW"/>
</dbReference>
<protein>
    <recommendedName>
        <fullName evidence="3 9">Malate synthase</fullName>
        <ecNumber evidence="3 9">2.3.3.9</ecNumber>
    </recommendedName>
</protein>
<dbReference type="EMBL" id="JALJOS010000013">
    <property type="protein sequence ID" value="KAK9831601.1"/>
    <property type="molecule type" value="Genomic_DNA"/>
</dbReference>
<evidence type="ECO:0000256" key="5">
    <source>
        <dbReference type="ARBA" id="ARBA00022532"/>
    </source>
</evidence>
<dbReference type="Gene3D" id="1.20.1220.12">
    <property type="entry name" value="Malate synthase, domain III"/>
    <property type="match status" value="1"/>
</dbReference>
<evidence type="ECO:0000256" key="6">
    <source>
        <dbReference type="ARBA" id="ARBA00022679"/>
    </source>
</evidence>
<feature type="active site" description="Proton acceptor" evidence="8">
    <location>
        <position position="200"/>
    </location>
</feature>
<dbReference type="AlphaFoldDB" id="A0AAW1RCY8"/>
<sequence length="576" mass="64533">MSATLTWRIAILTQQFLPFGFLRHLPLPIHCFSTSKTMVAQQSVSILGPMSEANSSILSPECIDFVAHLARCFAPRRDQLLARRKAKQQEYDNGGAPKFLEDTRHIRESDWQVAPLPKDLLDRRVEITGPVDRKMVINALNSGALVYMADFEDSTAPTWNGTLDGQINLRDAIKGNMTFKDPKSGKTYALKDKHAVLMVRPRGWHLPENHFIVDGRPIPGSIFDFGVYFFNNAKALLAKGSGPYFYLPKMESHLEARLWNHVFVTAQHMLGIPQGSVKATVLIETLPAAFEMDEILYELRQHSAGLNCGRWDYIFSYIKTLRTHADCVMPDRGVVTMTQPFMLAYSQLVIKTCHRRGVHAMGGMAAQIPIKTSKEANDAAMEKVKADKLREVKDGHDGTWVAHPALVTIALDIFNQHMKEANQISKQRPDVRASEQALLAAPQGPRTEATLRTNCLVGVQYLEAWLGGLGCVPLYNLMEDAATAEICRTQVWQWIHHEAKLDNGQILTAASFHNIMAEEMQKLKQEVGEKRFTSGNFTEAAELFERMSTADELGDFLTLPAYERLSSKTAKAPSKL</sequence>
<dbReference type="Gene3D" id="3.20.20.360">
    <property type="entry name" value="Malate synthase, domain 3"/>
    <property type="match status" value="1"/>
</dbReference>
<comment type="catalytic activity">
    <reaction evidence="7 9">
        <text>glyoxylate + acetyl-CoA + H2O = (S)-malate + CoA + H(+)</text>
        <dbReference type="Rhea" id="RHEA:18181"/>
        <dbReference type="ChEBI" id="CHEBI:15377"/>
        <dbReference type="ChEBI" id="CHEBI:15378"/>
        <dbReference type="ChEBI" id="CHEBI:15589"/>
        <dbReference type="ChEBI" id="CHEBI:36655"/>
        <dbReference type="ChEBI" id="CHEBI:57287"/>
        <dbReference type="ChEBI" id="CHEBI:57288"/>
        <dbReference type="EC" id="2.3.3.9"/>
    </reaction>
</comment>
<dbReference type="Proteomes" id="UP001438707">
    <property type="component" value="Unassembled WGS sequence"/>
</dbReference>
<dbReference type="CDD" id="cd00727">
    <property type="entry name" value="malate_synt_A"/>
    <property type="match status" value="1"/>
</dbReference>
<gene>
    <name evidence="13" type="ORF">WJX74_002060</name>
</gene>
<dbReference type="GO" id="GO:0004474">
    <property type="term" value="F:malate synthase activity"/>
    <property type="evidence" value="ECO:0007669"/>
    <property type="project" value="UniProtKB-EC"/>
</dbReference>
<organism evidence="13 14">
    <name type="scientific">Apatococcus lobatus</name>
    <dbReference type="NCBI Taxonomy" id="904363"/>
    <lineage>
        <taxon>Eukaryota</taxon>
        <taxon>Viridiplantae</taxon>
        <taxon>Chlorophyta</taxon>
        <taxon>core chlorophytes</taxon>
        <taxon>Trebouxiophyceae</taxon>
        <taxon>Chlorellales</taxon>
        <taxon>Chlorellaceae</taxon>
        <taxon>Apatococcus</taxon>
    </lineage>
</organism>
<reference evidence="13 14" key="1">
    <citation type="journal article" date="2024" name="Nat. Commun.">
        <title>Phylogenomics reveals the evolutionary origins of lichenization in chlorophyte algae.</title>
        <authorList>
            <person name="Puginier C."/>
            <person name="Libourel C."/>
            <person name="Otte J."/>
            <person name="Skaloud P."/>
            <person name="Haon M."/>
            <person name="Grisel S."/>
            <person name="Petersen M."/>
            <person name="Berrin J.G."/>
            <person name="Delaux P.M."/>
            <person name="Dal Grande F."/>
            <person name="Keller J."/>
        </authorList>
    </citation>
    <scope>NUCLEOTIDE SEQUENCE [LARGE SCALE GENOMIC DNA]</scope>
    <source>
        <strain evidence="13 14">SAG 2145</strain>
    </source>
</reference>
<evidence type="ECO:0000313" key="14">
    <source>
        <dbReference type="Proteomes" id="UP001438707"/>
    </source>
</evidence>
<dbReference type="FunFam" id="3.20.20.360:FF:000001">
    <property type="entry name" value="Malate synthase"/>
    <property type="match status" value="1"/>
</dbReference>
<dbReference type="InterPro" id="IPR006252">
    <property type="entry name" value="Malate_synthA"/>
</dbReference>
<comment type="pathway">
    <text evidence="1 9">Carbohydrate metabolism; glyoxylate cycle; (S)-malate from isocitrate: step 2/2.</text>
</comment>
<evidence type="ECO:0000259" key="12">
    <source>
        <dbReference type="Pfam" id="PF20659"/>
    </source>
</evidence>
<dbReference type="InterPro" id="IPR048355">
    <property type="entry name" value="MS_C"/>
</dbReference>
<dbReference type="InterPro" id="IPR044856">
    <property type="entry name" value="Malate_synth_C_sf"/>
</dbReference>
<keyword evidence="14" id="KW-1185">Reference proteome</keyword>
<feature type="domain" description="Malate synthase C-terminal" evidence="12">
    <location>
        <begin position="446"/>
        <end position="565"/>
    </location>
</feature>
<evidence type="ECO:0000256" key="4">
    <source>
        <dbReference type="ARBA" id="ARBA00022435"/>
    </source>
</evidence>
<keyword evidence="6 9" id="KW-0808">Transferase</keyword>
<feature type="domain" description="Malate synthase TIM barrel" evidence="10">
    <location>
        <begin position="196"/>
        <end position="440"/>
    </location>
</feature>
<evidence type="ECO:0000313" key="13">
    <source>
        <dbReference type="EMBL" id="KAK9831601.1"/>
    </source>
</evidence>
<evidence type="ECO:0000256" key="3">
    <source>
        <dbReference type="ARBA" id="ARBA00012636"/>
    </source>
</evidence>
<evidence type="ECO:0000259" key="11">
    <source>
        <dbReference type="Pfam" id="PF20656"/>
    </source>
</evidence>
<dbReference type="GO" id="GO:0006099">
    <property type="term" value="P:tricarboxylic acid cycle"/>
    <property type="evidence" value="ECO:0007669"/>
    <property type="project" value="UniProtKB-KW"/>
</dbReference>
<accession>A0AAW1RCY8</accession>
<dbReference type="FunFam" id="1.20.1220.12:FF:000001">
    <property type="entry name" value="Malate synthase"/>
    <property type="match status" value="1"/>
</dbReference>
<dbReference type="Pfam" id="PF20656">
    <property type="entry name" value="MS_N"/>
    <property type="match status" value="1"/>
</dbReference>
<evidence type="ECO:0000256" key="9">
    <source>
        <dbReference type="RuleBase" id="RU000555"/>
    </source>
</evidence>
<dbReference type="PANTHER" id="PTHR42902">
    <property type="entry name" value="MALATE SYNTHASE"/>
    <property type="match status" value="1"/>
</dbReference>
<keyword evidence="4 9" id="KW-0329">Glyoxylate bypass</keyword>